<proteinExistence type="predicted"/>
<evidence type="ECO:0000313" key="2">
    <source>
        <dbReference type="EMBL" id="KAK2109379.1"/>
    </source>
</evidence>
<comment type="caution">
    <text evidence="2">The sequence shown here is derived from an EMBL/GenBank/DDBJ whole genome shotgun (WGS) entry which is preliminary data.</text>
</comment>
<evidence type="ECO:0000313" key="3">
    <source>
        <dbReference type="Proteomes" id="UP001266305"/>
    </source>
</evidence>
<keyword evidence="3" id="KW-1185">Reference proteome</keyword>
<feature type="non-terminal residue" evidence="2">
    <location>
        <position position="64"/>
    </location>
</feature>
<feature type="region of interest" description="Disordered" evidence="1">
    <location>
        <begin position="41"/>
        <end position="64"/>
    </location>
</feature>
<organism evidence="2 3">
    <name type="scientific">Saguinus oedipus</name>
    <name type="common">Cotton-top tamarin</name>
    <name type="synonym">Oedipomidas oedipus</name>
    <dbReference type="NCBI Taxonomy" id="9490"/>
    <lineage>
        <taxon>Eukaryota</taxon>
        <taxon>Metazoa</taxon>
        <taxon>Chordata</taxon>
        <taxon>Craniata</taxon>
        <taxon>Vertebrata</taxon>
        <taxon>Euteleostomi</taxon>
        <taxon>Mammalia</taxon>
        <taxon>Eutheria</taxon>
        <taxon>Euarchontoglires</taxon>
        <taxon>Primates</taxon>
        <taxon>Haplorrhini</taxon>
        <taxon>Platyrrhini</taxon>
        <taxon>Cebidae</taxon>
        <taxon>Callitrichinae</taxon>
        <taxon>Saguinus</taxon>
    </lineage>
</organism>
<gene>
    <name evidence="2" type="ORF">P7K49_014544</name>
</gene>
<protein>
    <submittedName>
        <fullName evidence="2">Uncharacterized protein</fullName>
    </submittedName>
</protein>
<sequence length="64" mass="7130">KFQARQCKATKGIAILRKAIPGEERQGKAIRNKATLVKTRQDKAIPGKALPGRAMQANYRQRKA</sequence>
<dbReference type="EMBL" id="JASSZA010000006">
    <property type="protein sequence ID" value="KAK2109379.1"/>
    <property type="molecule type" value="Genomic_DNA"/>
</dbReference>
<accession>A0ABQ9VJ26</accession>
<dbReference type="Proteomes" id="UP001266305">
    <property type="component" value="Unassembled WGS sequence"/>
</dbReference>
<name>A0ABQ9VJ26_SAGOE</name>
<reference evidence="2 3" key="1">
    <citation type="submission" date="2023-05" db="EMBL/GenBank/DDBJ databases">
        <title>B98-5 Cell Line De Novo Hybrid Assembly: An Optical Mapping Approach.</title>
        <authorList>
            <person name="Kananen K."/>
            <person name="Auerbach J.A."/>
            <person name="Kautto E."/>
            <person name="Blachly J.S."/>
        </authorList>
    </citation>
    <scope>NUCLEOTIDE SEQUENCE [LARGE SCALE GENOMIC DNA]</scope>
    <source>
        <strain evidence="2">B95-8</strain>
        <tissue evidence="2">Cell line</tissue>
    </source>
</reference>
<feature type="non-terminal residue" evidence="2">
    <location>
        <position position="1"/>
    </location>
</feature>
<evidence type="ECO:0000256" key="1">
    <source>
        <dbReference type="SAM" id="MobiDB-lite"/>
    </source>
</evidence>